<proteinExistence type="predicted"/>
<gene>
    <name evidence="1" type="ORF">AXK11_06060</name>
</gene>
<dbReference type="InterPro" id="IPR015946">
    <property type="entry name" value="KH_dom-like_a/b"/>
</dbReference>
<comment type="caution">
    <text evidence="1">The sequence shown here is derived from an EMBL/GenBank/DDBJ whole genome shotgun (WGS) entry which is preliminary data.</text>
</comment>
<organism evidence="1 2">
    <name type="scientific">Cephaloticoccus primus</name>
    <dbReference type="NCBI Taxonomy" id="1548207"/>
    <lineage>
        <taxon>Bacteria</taxon>
        <taxon>Pseudomonadati</taxon>
        <taxon>Verrucomicrobiota</taxon>
        <taxon>Opitutia</taxon>
        <taxon>Opitutales</taxon>
        <taxon>Opitutaceae</taxon>
        <taxon>Cephaloticoccus</taxon>
    </lineage>
</organism>
<evidence type="ECO:0000313" key="2">
    <source>
        <dbReference type="Proteomes" id="UP000070058"/>
    </source>
</evidence>
<sequence length="140" mass="14920">MVKSTGIYRGGLNCELTHGPSGQVISTDAPVDNQGRGEAFSPTDLTAASLGACIVTTMAIIAGTRLGLDDALLAGTRWEVAKEMSADAPRRIVRLATEIWLPIPQDHPAAELLARIAKNCPVHHSLHPDIEKPITLHWAA</sequence>
<reference evidence="2" key="1">
    <citation type="submission" date="2016-02" db="EMBL/GenBank/DDBJ databases">
        <authorList>
            <person name="Sanders J.G."/>
            <person name="Lin J.Y."/>
            <person name="Wertz J.T."/>
            <person name="Russell J.A."/>
            <person name="Moreau C.S."/>
            <person name="Powell S."/>
        </authorList>
    </citation>
    <scope>NUCLEOTIDE SEQUENCE [LARGE SCALE GENOMIC DNA]</scope>
    <source>
        <strain evidence="2">CAG34</strain>
    </source>
</reference>
<dbReference type="AlphaFoldDB" id="A0A139SLX2"/>
<dbReference type="Pfam" id="PF02566">
    <property type="entry name" value="OsmC"/>
    <property type="match status" value="1"/>
</dbReference>
<protein>
    <submittedName>
        <fullName evidence="1">Osmotically inducible protein OsmC</fullName>
    </submittedName>
</protein>
<keyword evidence="2" id="KW-1185">Reference proteome</keyword>
<dbReference type="InterPro" id="IPR036102">
    <property type="entry name" value="OsmC/Ohrsf"/>
</dbReference>
<dbReference type="SUPFAM" id="SSF82784">
    <property type="entry name" value="OsmC-like"/>
    <property type="match status" value="1"/>
</dbReference>
<dbReference type="Proteomes" id="UP000070058">
    <property type="component" value="Unassembled WGS sequence"/>
</dbReference>
<dbReference type="OrthoDB" id="290036at2"/>
<accession>A0A139SLX2</accession>
<dbReference type="PANTHER" id="PTHR39624:SF2">
    <property type="entry name" value="OSMC-LIKE PROTEIN"/>
    <property type="match status" value="1"/>
</dbReference>
<dbReference type="EMBL" id="LSZQ01000046">
    <property type="protein sequence ID" value="KXU35551.1"/>
    <property type="molecule type" value="Genomic_DNA"/>
</dbReference>
<name>A0A139SLX2_9BACT</name>
<evidence type="ECO:0000313" key="1">
    <source>
        <dbReference type="EMBL" id="KXU35551.1"/>
    </source>
</evidence>
<dbReference type="RefSeq" id="WP_068630261.1">
    <property type="nucleotide sequence ID" value="NZ_LSZQ01000046.1"/>
</dbReference>
<dbReference type="PANTHER" id="PTHR39624">
    <property type="entry name" value="PROTEIN INVOLVED IN RIMO-MEDIATED BETA-METHYLTHIOLATION OF RIBOSOMAL PROTEIN S12 YCAO"/>
    <property type="match status" value="1"/>
</dbReference>
<dbReference type="InterPro" id="IPR003718">
    <property type="entry name" value="OsmC/Ohr_fam"/>
</dbReference>
<dbReference type="STRING" id="1548207.AXK11_06060"/>
<dbReference type="Gene3D" id="3.30.300.20">
    <property type="match status" value="1"/>
</dbReference>